<reference evidence="2 3" key="1">
    <citation type="journal article" date="2020" name="Arch. Microbiol.">
        <title>Bradyrhizobium uaiense sp. nov., a new highly efficient cowpea symbiont.</title>
        <authorList>
            <person name="Cabral Michel D."/>
            <person name="Azarias Guimaraes A."/>
            <person name="Martins da Costa E."/>
            <person name="Soares de Carvalho T."/>
            <person name="Balsanelli E."/>
            <person name="Willems A."/>
            <person name="Maltempi de Souza E."/>
            <person name="de Souza Moreira F.M."/>
        </authorList>
    </citation>
    <scope>NUCLEOTIDE SEQUENCE [LARGE SCALE GENOMIC DNA]</scope>
    <source>
        <strain evidence="2 3">UFLA 03-164</strain>
    </source>
</reference>
<proteinExistence type="predicted"/>
<sequence length="121" mass="12799">MFVEPAARLLHGVAVLDAVDGDGQSRSPYAIAAGKLAPQPSQRQIEQRHEGREGGVPILGVVPRLDRGTQYAAASPYPTAASGILDRPVEPGDDRGVMARRSDLHTDIARAQCASCVKTKS</sequence>
<comment type="caution">
    <text evidence="2">The sequence shown here is derived from an EMBL/GenBank/DDBJ whole genome shotgun (WGS) entry which is preliminary data.</text>
</comment>
<keyword evidence="3" id="KW-1185">Reference proteome</keyword>
<protein>
    <submittedName>
        <fullName evidence="2">Uncharacterized protein</fullName>
    </submittedName>
</protein>
<gene>
    <name evidence="2" type="ORF">FNJ47_24280</name>
</gene>
<dbReference type="EMBL" id="VKHP01000107">
    <property type="protein sequence ID" value="NEU98859.1"/>
    <property type="molecule type" value="Genomic_DNA"/>
</dbReference>
<evidence type="ECO:0000256" key="1">
    <source>
        <dbReference type="SAM" id="MobiDB-lite"/>
    </source>
</evidence>
<accession>A0A6P1BKX1</accession>
<dbReference type="Proteomes" id="UP000468531">
    <property type="component" value="Unassembled WGS sequence"/>
</dbReference>
<evidence type="ECO:0000313" key="2">
    <source>
        <dbReference type="EMBL" id="NEU98859.1"/>
    </source>
</evidence>
<organism evidence="2 3">
    <name type="scientific">Bradyrhizobium uaiense</name>
    <dbReference type="NCBI Taxonomy" id="2594946"/>
    <lineage>
        <taxon>Bacteria</taxon>
        <taxon>Pseudomonadati</taxon>
        <taxon>Pseudomonadota</taxon>
        <taxon>Alphaproteobacteria</taxon>
        <taxon>Hyphomicrobiales</taxon>
        <taxon>Nitrobacteraceae</taxon>
        <taxon>Bradyrhizobium</taxon>
    </lineage>
</organism>
<feature type="region of interest" description="Disordered" evidence="1">
    <location>
        <begin position="32"/>
        <end position="58"/>
    </location>
</feature>
<name>A0A6P1BKX1_9BRAD</name>
<evidence type="ECO:0000313" key="3">
    <source>
        <dbReference type="Proteomes" id="UP000468531"/>
    </source>
</evidence>
<dbReference type="AlphaFoldDB" id="A0A6P1BKX1"/>